<evidence type="ECO:0000256" key="1">
    <source>
        <dbReference type="SAM" id="MobiDB-lite"/>
    </source>
</evidence>
<accession>A0ABP3HT47</accession>
<dbReference type="EMBL" id="BAAABW010000039">
    <property type="protein sequence ID" value="GAA0379646.1"/>
    <property type="molecule type" value="Genomic_DNA"/>
</dbReference>
<reference evidence="3" key="1">
    <citation type="journal article" date="2019" name="Int. J. Syst. Evol. Microbiol.">
        <title>The Global Catalogue of Microorganisms (GCM) 10K type strain sequencing project: providing services to taxonomists for standard genome sequencing and annotation.</title>
        <authorList>
            <consortium name="The Broad Institute Genomics Platform"/>
            <consortium name="The Broad Institute Genome Sequencing Center for Infectious Disease"/>
            <person name="Wu L."/>
            <person name="Ma J."/>
        </authorList>
    </citation>
    <scope>NUCLEOTIDE SEQUENCE [LARGE SCALE GENOMIC DNA]</scope>
    <source>
        <strain evidence="3">JCM 4565</strain>
    </source>
</reference>
<evidence type="ECO:0000313" key="2">
    <source>
        <dbReference type="EMBL" id="GAA0379646.1"/>
    </source>
</evidence>
<name>A0ABP3HT47_9ACTN</name>
<dbReference type="Proteomes" id="UP001500063">
    <property type="component" value="Unassembled WGS sequence"/>
</dbReference>
<gene>
    <name evidence="2" type="ORF">GCM10010319_67780</name>
</gene>
<keyword evidence="3" id="KW-1185">Reference proteome</keyword>
<organism evidence="2 3">
    <name type="scientific">Streptomyces blastmyceticus</name>
    <dbReference type="NCBI Taxonomy" id="68180"/>
    <lineage>
        <taxon>Bacteria</taxon>
        <taxon>Bacillati</taxon>
        <taxon>Actinomycetota</taxon>
        <taxon>Actinomycetes</taxon>
        <taxon>Kitasatosporales</taxon>
        <taxon>Streptomycetaceae</taxon>
        <taxon>Streptomyces</taxon>
    </lineage>
</organism>
<feature type="region of interest" description="Disordered" evidence="1">
    <location>
        <begin position="1"/>
        <end position="50"/>
    </location>
</feature>
<sequence length="335" mass="35529">MTPPTGPAEPREHTSPDEPTGPSGTPHAASTPEEPTIVSAPPQPFGVEDPSVDCIADSAGGLTFDLDAPGLADTPGDWSAALVLRRRAGAAETGEPEEVRLPLAPDGGGRLRAVLPSTVALPEGRWDVYAACADAEPRRLVPGLADLRSLVDRRPGPSTSPLAVRIPYATKHGNLSLRSWLRGPHAEAGDLVLDATGMTLHGRLYRAADPAAWLAGAVVEARLRRDPDRVRTVPVAPAKEEGADDQDFTCTLPFAALAEEWQGGLDVWDLWVRGADGSATARIARILDDVADKKQIFTYPAQTVDASYAPAQAGPYYTADNDLALRVDERPPTVR</sequence>
<protein>
    <recommendedName>
        <fullName evidence="4">Transferase</fullName>
    </recommendedName>
</protein>
<evidence type="ECO:0008006" key="4">
    <source>
        <dbReference type="Google" id="ProtNLM"/>
    </source>
</evidence>
<comment type="caution">
    <text evidence="2">The sequence shown here is derived from an EMBL/GenBank/DDBJ whole genome shotgun (WGS) entry which is preliminary data.</text>
</comment>
<dbReference type="RefSeq" id="WP_344124052.1">
    <property type="nucleotide sequence ID" value="NZ_BAAABW010000039.1"/>
</dbReference>
<proteinExistence type="predicted"/>
<evidence type="ECO:0000313" key="3">
    <source>
        <dbReference type="Proteomes" id="UP001500063"/>
    </source>
</evidence>